<dbReference type="STRING" id="686340.Metal_2950"/>
<keyword evidence="5 7" id="KW-1133">Transmembrane helix</keyword>
<evidence type="ECO:0000256" key="5">
    <source>
        <dbReference type="ARBA" id="ARBA00022989"/>
    </source>
</evidence>
<feature type="transmembrane region" description="Helical" evidence="7">
    <location>
        <begin position="6"/>
        <end position="30"/>
    </location>
</feature>
<name>H8GMA7_METAL</name>
<keyword evidence="9" id="KW-1185">Reference proteome</keyword>
<accession>H8GMA7</accession>
<evidence type="ECO:0000256" key="6">
    <source>
        <dbReference type="ARBA" id="ARBA00023136"/>
    </source>
</evidence>
<dbReference type="NCBIfam" id="TIGR00427">
    <property type="entry name" value="NAAT family transporter"/>
    <property type="match status" value="1"/>
</dbReference>
<evidence type="ECO:0000256" key="7">
    <source>
        <dbReference type="RuleBase" id="RU362048"/>
    </source>
</evidence>
<dbReference type="Pfam" id="PF01914">
    <property type="entry name" value="MarC"/>
    <property type="match status" value="1"/>
</dbReference>
<dbReference type="NCBIfam" id="NF008320">
    <property type="entry name" value="PRK11111.1"/>
    <property type="match status" value="1"/>
</dbReference>
<dbReference type="RefSeq" id="WP_005373348.1">
    <property type="nucleotide sequence ID" value="NZ_CM001475.1"/>
</dbReference>
<dbReference type="PANTHER" id="PTHR33508">
    <property type="entry name" value="UPF0056 MEMBRANE PROTEIN YHCE"/>
    <property type="match status" value="1"/>
</dbReference>
<comment type="similarity">
    <text evidence="2 7">Belongs to the UPF0056 (MarC) family.</text>
</comment>
<proteinExistence type="inferred from homology"/>
<dbReference type="InterPro" id="IPR002771">
    <property type="entry name" value="Multi_antbiot-R_MarC"/>
</dbReference>
<feature type="transmembrane region" description="Helical" evidence="7">
    <location>
        <begin position="145"/>
        <end position="164"/>
    </location>
</feature>
<dbReference type="Proteomes" id="UP000005090">
    <property type="component" value="Chromosome"/>
</dbReference>
<comment type="subcellular location">
    <subcellularLocation>
        <location evidence="1 7">Cell membrane</location>
        <topology evidence="1 7">Multi-pass membrane protein</topology>
    </subcellularLocation>
</comment>
<gene>
    <name evidence="8" type="ORF">Metal_2950</name>
</gene>
<feature type="transmembrane region" description="Helical" evidence="7">
    <location>
        <begin position="185"/>
        <end position="206"/>
    </location>
</feature>
<sequence>MLDYSDYIKIFIALLAVVDPVGVMPIIAGLTARGDRNELNSIAGTAALAVAAILLAALFVGEDLLHFFGISINSFKISGGILLMLMALSMLQARTSETVHNRQEAEALENHRSLAIVPVSMPLLAGPGAISAVILYAQMGNGIEHYLLISLDILAVVLILWAVIRFIPWLTRHLGQTGINVFTRLMGLILSALAIEFMASGLKGLFPVLSAPL</sequence>
<evidence type="ECO:0000256" key="2">
    <source>
        <dbReference type="ARBA" id="ARBA00009784"/>
    </source>
</evidence>
<keyword evidence="4 7" id="KW-0812">Transmembrane</keyword>
<dbReference type="PANTHER" id="PTHR33508:SF1">
    <property type="entry name" value="UPF0056 MEMBRANE PROTEIN YHCE"/>
    <property type="match status" value="1"/>
</dbReference>
<feature type="transmembrane region" description="Helical" evidence="7">
    <location>
        <begin position="67"/>
        <end position="93"/>
    </location>
</feature>
<feature type="transmembrane region" description="Helical" evidence="7">
    <location>
        <begin position="42"/>
        <end position="61"/>
    </location>
</feature>
<keyword evidence="3" id="KW-1003">Cell membrane</keyword>
<dbReference type="AlphaFoldDB" id="H8GMA7"/>
<keyword evidence="6 7" id="KW-0472">Membrane</keyword>
<reference evidence="8 9" key="1">
    <citation type="journal article" date="2013" name="Genome Announc.">
        <title>Genome Sequence of the Obligate Gammaproteobacterial Methanotroph Methylomicrobium album Strain BG8.</title>
        <authorList>
            <person name="Kits K.D."/>
            <person name="Kalyuzhnaya M.G."/>
            <person name="Klotz M.G."/>
            <person name="Jetten M.S."/>
            <person name="Op den Camp H.J."/>
            <person name="Vuilleumier S."/>
            <person name="Bringel F."/>
            <person name="Dispirito A.A."/>
            <person name="Murrell J.C."/>
            <person name="Bruce D."/>
            <person name="Cheng J.F."/>
            <person name="Copeland A."/>
            <person name="Goodwin L."/>
            <person name="Hauser L."/>
            <person name="Lajus A."/>
            <person name="Land M.L."/>
            <person name="Lapidus A."/>
            <person name="Lucas S."/>
            <person name="Medigue C."/>
            <person name="Pitluck S."/>
            <person name="Woyke T."/>
            <person name="Zeytun A."/>
            <person name="Stein L.Y."/>
        </authorList>
    </citation>
    <scope>NUCLEOTIDE SEQUENCE [LARGE SCALE GENOMIC DNA]</scope>
    <source>
        <strain evidence="8 9">BG8</strain>
    </source>
</reference>
<evidence type="ECO:0000256" key="3">
    <source>
        <dbReference type="ARBA" id="ARBA00022475"/>
    </source>
</evidence>
<dbReference type="GO" id="GO:0005886">
    <property type="term" value="C:plasma membrane"/>
    <property type="evidence" value="ECO:0007669"/>
    <property type="project" value="UniProtKB-SubCell"/>
</dbReference>
<evidence type="ECO:0000313" key="9">
    <source>
        <dbReference type="Proteomes" id="UP000005090"/>
    </source>
</evidence>
<evidence type="ECO:0000313" key="8">
    <source>
        <dbReference type="EMBL" id="EIC30631.1"/>
    </source>
</evidence>
<feature type="transmembrane region" description="Helical" evidence="7">
    <location>
        <begin position="114"/>
        <end position="139"/>
    </location>
</feature>
<organism evidence="8 9">
    <name type="scientific">Methylomicrobium album BG8</name>
    <dbReference type="NCBI Taxonomy" id="686340"/>
    <lineage>
        <taxon>Bacteria</taxon>
        <taxon>Pseudomonadati</taxon>
        <taxon>Pseudomonadota</taxon>
        <taxon>Gammaproteobacteria</taxon>
        <taxon>Methylococcales</taxon>
        <taxon>Methylococcaceae</taxon>
        <taxon>Methylomicrobium</taxon>
    </lineage>
</organism>
<dbReference type="eggNOG" id="COG2095">
    <property type="taxonomic scope" value="Bacteria"/>
</dbReference>
<dbReference type="EMBL" id="CM001475">
    <property type="protein sequence ID" value="EIC30631.1"/>
    <property type="molecule type" value="Genomic_DNA"/>
</dbReference>
<protein>
    <recommendedName>
        <fullName evidence="7">UPF0056 membrane protein</fullName>
    </recommendedName>
</protein>
<evidence type="ECO:0000256" key="1">
    <source>
        <dbReference type="ARBA" id="ARBA00004651"/>
    </source>
</evidence>
<evidence type="ECO:0000256" key="4">
    <source>
        <dbReference type="ARBA" id="ARBA00022692"/>
    </source>
</evidence>
<dbReference type="HOGENOM" id="CLU_079909_0_0_6"/>